<evidence type="ECO:0000256" key="5">
    <source>
        <dbReference type="ARBA" id="ARBA00022781"/>
    </source>
</evidence>
<evidence type="ECO:0000256" key="6">
    <source>
        <dbReference type="ARBA" id="ARBA00022840"/>
    </source>
</evidence>
<keyword evidence="9 12" id="KW-0139">CF(1)</keyword>
<dbReference type="InterPro" id="IPR033732">
    <property type="entry name" value="ATP_synth_F1_a_nt-bd_dom"/>
</dbReference>
<evidence type="ECO:0000256" key="7">
    <source>
        <dbReference type="ARBA" id="ARBA00023065"/>
    </source>
</evidence>
<dbReference type="RefSeq" id="XP_043130540.1">
    <property type="nucleotide sequence ID" value="XM_043274605.1"/>
</dbReference>
<dbReference type="PROSITE" id="PS00152">
    <property type="entry name" value="ATPASE_ALPHA_BETA"/>
    <property type="match status" value="1"/>
</dbReference>
<dbReference type="InterPro" id="IPR004100">
    <property type="entry name" value="ATPase_F1/V1/A1_a/bsu_N"/>
</dbReference>
<dbReference type="EMBL" id="BOPL01000013">
    <property type="protein sequence ID" value="GIK07354.1"/>
    <property type="molecule type" value="Genomic_DNA"/>
</dbReference>
<evidence type="ECO:0000256" key="2">
    <source>
        <dbReference type="ARBA" id="ARBA00008936"/>
    </source>
</evidence>
<comment type="subcellular location">
    <subcellularLocation>
        <location evidence="1">Mitochondrion inner membrane</location>
    </subcellularLocation>
</comment>
<evidence type="ECO:0000259" key="14">
    <source>
        <dbReference type="Pfam" id="PF00306"/>
    </source>
</evidence>
<dbReference type="GO" id="GO:0043531">
    <property type="term" value="F:ADP binding"/>
    <property type="evidence" value="ECO:0007669"/>
    <property type="project" value="TreeGrafter"/>
</dbReference>
<evidence type="ECO:0000259" key="13">
    <source>
        <dbReference type="Pfam" id="PF00006"/>
    </source>
</evidence>
<evidence type="ECO:0000259" key="15">
    <source>
        <dbReference type="Pfam" id="PF02874"/>
    </source>
</evidence>
<dbReference type="CDD" id="cd18116">
    <property type="entry name" value="ATP-synt_F1_alpha_N"/>
    <property type="match status" value="1"/>
</dbReference>
<comment type="function">
    <text evidence="12">Produces ATP from ADP in the presence of a proton gradient across the membrane.</text>
</comment>
<dbReference type="InterPro" id="IPR036121">
    <property type="entry name" value="ATPase_F1/V1/A1_a/bsu_N_sf"/>
</dbReference>
<dbReference type="FunFam" id="3.40.50.300:FF:004039">
    <property type="entry name" value="ATP synthase subunit alpha, mitochondrial"/>
    <property type="match status" value="1"/>
</dbReference>
<evidence type="ECO:0000256" key="9">
    <source>
        <dbReference type="ARBA" id="ARBA00023196"/>
    </source>
</evidence>
<dbReference type="GeneID" id="66930998"/>
<dbReference type="GO" id="GO:0005743">
    <property type="term" value="C:mitochondrial inner membrane"/>
    <property type="evidence" value="ECO:0007669"/>
    <property type="project" value="UniProtKB-SubCell"/>
</dbReference>
<evidence type="ECO:0000256" key="8">
    <source>
        <dbReference type="ARBA" id="ARBA00023136"/>
    </source>
</evidence>
<dbReference type="HAMAP" id="MF_01346">
    <property type="entry name" value="ATP_synth_alpha_bact"/>
    <property type="match status" value="1"/>
</dbReference>
<keyword evidence="6 12" id="KW-0067">ATP-binding</keyword>
<feature type="domain" description="ATPase F1/V1/A1 complex alpha/beta subunit nucleotide-binding" evidence="13">
    <location>
        <begin position="195"/>
        <end position="418"/>
    </location>
</feature>
<accession>A0A9P3C405</accession>
<dbReference type="Pfam" id="PF02874">
    <property type="entry name" value="ATP-synt_ab_N"/>
    <property type="match status" value="1"/>
</dbReference>
<gene>
    <name evidence="16" type="ORF">Aspvir_003016</name>
</gene>
<reference evidence="16 17" key="1">
    <citation type="submission" date="2021-02" db="EMBL/GenBank/DDBJ databases">
        <title>Pan-genome distribution and transcriptional activeness of fungal secondary metabolism genes in Aspergillus section Fumigati.</title>
        <authorList>
            <person name="Takahashi H."/>
            <person name="Umemura M."/>
            <person name="Ninomiya A."/>
            <person name="Kusuya Y."/>
            <person name="Urayama S."/>
            <person name="Shimizu M."/>
            <person name="Watanabe A."/>
            <person name="Kamei K."/>
            <person name="Yaguchi T."/>
            <person name="Hagiwara D."/>
        </authorList>
    </citation>
    <scope>NUCLEOTIDE SEQUENCE [LARGE SCALE GENOMIC DNA]</scope>
    <source>
        <strain evidence="16 17">IFM 47045</strain>
    </source>
</reference>
<dbReference type="NCBIfam" id="NF009884">
    <property type="entry name" value="PRK13343.1"/>
    <property type="match status" value="1"/>
</dbReference>
<evidence type="ECO:0000256" key="1">
    <source>
        <dbReference type="ARBA" id="ARBA00004273"/>
    </source>
</evidence>
<dbReference type="Gene3D" id="2.40.30.20">
    <property type="match status" value="1"/>
</dbReference>
<keyword evidence="17" id="KW-1185">Reference proteome</keyword>
<dbReference type="Gene3D" id="1.20.150.20">
    <property type="entry name" value="ATP synthase alpha/beta chain, C-terminal domain"/>
    <property type="match status" value="1"/>
</dbReference>
<comment type="similarity">
    <text evidence="2 11">Belongs to the ATPase alpha/beta chains family.</text>
</comment>
<dbReference type="FunFam" id="2.40.30.20:FF:000001">
    <property type="entry name" value="ATP synthase subunit alpha"/>
    <property type="match status" value="1"/>
</dbReference>
<evidence type="ECO:0000256" key="4">
    <source>
        <dbReference type="ARBA" id="ARBA00022741"/>
    </source>
</evidence>
<dbReference type="InterPro" id="IPR005294">
    <property type="entry name" value="ATP_synth_F1_asu"/>
</dbReference>
<dbReference type="InterPro" id="IPR038376">
    <property type="entry name" value="ATP_synth_asu_C_sf"/>
</dbReference>
<dbReference type="GO" id="GO:0045259">
    <property type="term" value="C:proton-transporting ATP synthase complex"/>
    <property type="evidence" value="ECO:0007669"/>
    <property type="project" value="UniProtKB-KW"/>
</dbReference>
<dbReference type="Pfam" id="PF00306">
    <property type="entry name" value="ATP-synt_ab_C"/>
    <property type="match status" value="1"/>
</dbReference>
<evidence type="ECO:0000256" key="12">
    <source>
        <dbReference type="RuleBase" id="RU003551"/>
    </source>
</evidence>
<feature type="domain" description="ATPase F1/V1/A1 complex alpha/beta subunit N-terminal" evidence="15">
    <location>
        <begin position="72"/>
        <end position="138"/>
    </location>
</feature>
<dbReference type="AlphaFoldDB" id="A0A9P3C405"/>
<protein>
    <recommendedName>
        <fullName evidence="12">ATP synthase subunit alpha</fullName>
    </recommendedName>
</protein>
<proteinExistence type="inferred from homology"/>
<dbReference type="InterPro" id="IPR000793">
    <property type="entry name" value="ATP_synth_asu_C"/>
</dbReference>
<evidence type="ECO:0000256" key="11">
    <source>
        <dbReference type="RuleBase" id="RU000339"/>
    </source>
</evidence>
<dbReference type="FunFam" id="1.20.150.20:FF:000001">
    <property type="entry name" value="ATP synthase subunit alpha"/>
    <property type="match status" value="1"/>
</dbReference>
<comment type="caution">
    <text evidence="16">The sequence shown here is derived from an EMBL/GenBank/DDBJ whole genome shotgun (WGS) entry which is preliminary data.</text>
</comment>
<dbReference type="PANTHER" id="PTHR48082:SF2">
    <property type="entry name" value="ATP SYNTHASE SUBUNIT ALPHA, MITOCHONDRIAL"/>
    <property type="match status" value="1"/>
</dbReference>
<dbReference type="SUPFAM" id="SSF52540">
    <property type="entry name" value="P-loop containing nucleoside triphosphate hydrolases"/>
    <property type="match status" value="1"/>
</dbReference>
<dbReference type="PANTHER" id="PTHR48082">
    <property type="entry name" value="ATP SYNTHASE SUBUNIT ALPHA, MITOCHONDRIAL"/>
    <property type="match status" value="1"/>
</dbReference>
<keyword evidence="3 11" id="KW-0813">Transport</keyword>
<keyword evidence="10 12" id="KW-0066">ATP synthesis</keyword>
<keyword evidence="5 11" id="KW-0375">Hydrogen ion transport</keyword>
<dbReference type="Pfam" id="PF00006">
    <property type="entry name" value="ATP-synt_ab"/>
    <property type="match status" value="1"/>
</dbReference>
<dbReference type="NCBIfam" id="TIGR00962">
    <property type="entry name" value="atpA"/>
    <property type="match status" value="1"/>
</dbReference>
<dbReference type="SUPFAM" id="SSF47917">
    <property type="entry name" value="C-terminal domain of alpha and beta subunits of F1 ATP synthase"/>
    <property type="match status" value="1"/>
</dbReference>
<evidence type="ECO:0000256" key="10">
    <source>
        <dbReference type="ARBA" id="ARBA00023310"/>
    </source>
</evidence>
<dbReference type="SUPFAM" id="SSF50615">
    <property type="entry name" value="N-terminal domain of alpha and beta subunits of F1 ATP synthase"/>
    <property type="match status" value="1"/>
</dbReference>
<dbReference type="InterPro" id="IPR023366">
    <property type="entry name" value="ATP_synth_asu-like_sf"/>
</dbReference>
<dbReference type="OrthoDB" id="9805536at2759"/>
<dbReference type="PIRSF" id="PIRSF039088">
    <property type="entry name" value="F_ATPase_subunit_alpha"/>
    <property type="match status" value="1"/>
</dbReference>
<keyword evidence="7 11" id="KW-0406">Ion transport</keyword>
<evidence type="ECO:0000313" key="16">
    <source>
        <dbReference type="EMBL" id="GIK07354.1"/>
    </source>
</evidence>
<dbReference type="Proteomes" id="UP000710440">
    <property type="component" value="Unassembled WGS sequence"/>
</dbReference>
<dbReference type="CDD" id="cd01132">
    <property type="entry name" value="F1-ATPase_alpha_CD"/>
    <property type="match status" value="1"/>
</dbReference>
<feature type="domain" description="ATP synthase alpha subunit C-terminal" evidence="14">
    <location>
        <begin position="425"/>
        <end position="550"/>
    </location>
</feature>
<dbReference type="CDD" id="cd18113">
    <property type="entry name" value="ATP-synt_F1_alpha_C"/>
    <property type="match status" value="1"/>
</dbReference>
<evidence type="ECO:0000313" key="17">
    <source>
        <dbReference type="Proteomes" id="UP000710440"/>
    </source>
</evidence>
<dbReference type="InterPro" id="IPR000194">
    <property type="entry name" value="ATPase_F1/V1/A1_a/bsu_nucl-bd"/>
</dbReference>
<keyword evidence="8" id="KW-0472">Membrane</keyword>
<sequence length="556" mass="59924">MFRNALRQSSRTVAAATATGRIASVRAAVPGPLAGASKQVRSYAAEAKASPTEVSSILEQRIRGVQEEAGLAETGRVLSVGDGIARVHGMTNVQAEELVEFASGVKGMCMNLEAGQVGVVLFGSDRLVKEGETVKRTGEIVDVPVGPELLGRVVDALGNPIDGKGPINTKAKSRAQLKAPGILPRRSVNQPVQTGLKCVDSMVPIGRGQRELIIGDRQTGKTAVALDAMLNQKRWNNSSDESKKLYCIYVAVGQKRSTVAQLVKTLEENDAMKYSIVVAATASEAAPLQYLAPFTGCAMGEWFRDNGRHAVIVYDDLSKQAVAYRQMSLLLRRPPGREAYPGDVFYLHSRLLERAAKMNDKHGGGSLTALPIIETQGGDVSAYIPTNVISITDGQIFLEAELFYKGIRPAINVGLSVSRVGSAAQVKAMKQVAGSLKLFLAQYREVAAFAQFGSDLDASTKQTLARGERLTELLKQKQYSPMAVSDMVPLIFAGVNGYLDGIPVNKILTWESDFLASVKSNQPEILETIDKEGQVSKDLEAQLREVIENFNKSFNA</sequence>
<dbReference type="GO" id="GO:0046933">
    <property type="term" value="F:proton-transporting ATP synthase activity, rotational mechanism"/>
    <property type="evidence" value="ECO:0007669"/>
    <property type="project" value="InterPro"/>
</dbReference>
<name>A0A9P3C405_ASPVI</name>
<dbReference type="GO" id="GO:0005524">
    <property type="term" value="F:ATP binding"/>
    <property type="evidence" value="ECO:0007669"/>
    <property type="project" value="UniProtKB-KW"/>
</dbReference>
<evidence type="ECO:0000256" key="3">
    <source>
        <dbReference type="ARBA" id="ARBA00022448"/>
    </source>
</evidence>
<organism evidence="16 17">
    <name type="scientific">Aspergillus viridinutans</name>
    <dbReference type="NCBI Taxonomy" id="75553"/>
    <lineage>
        <taxon>Eukaryota</taxon>
        <taxon>Fungi</taxon>
        <taxon>Dikarya</taxon>
        <taxon>Ascomycota</taxon>
        <taxon>Pezizomycotina</taxon>
        <taxon>Eurotiomycetes</taxon>
        <taxon>Eurotiomycetidae</taxon>
        <taxon>Eurotiales</taxon>
        <taxon>Aspergillaceae</taxon>
        <taxon>Aspergillus</taxon>
        <taxon>Aspergillus subgen. Fumigati</taxon>
    </lineage>
</organism>
<dbReference type="InterPro" id="IPR027417">
    <property type="entry name" value="P-loop_NTPase"/>
</dbReference>
<keyword evidence="4 12" id="KW-0547">Nucleotide-binding</keyword>
<dbReference type="InterPro" id="IPR020003">
    <property type="entry name" value="ATPase_a/bsu_AS"/>
</dbReference>
<dbReference type="Gene3D" id="3.40.50.300">
    <property type="entry name" value="P-loop containing nucleotide triphosphate hydrolases"/>
    <property type="match status" value="1"/>
</dbReference>